<dbReference type="Gene3D" id="1.10.1060.10">
    <property type="entry name" value="Alpha-helical ferredoxin"/>
    <property type="match status" value="1"/>
</dbReference>
<evidence type="ECO:0000259" key="7">
    <source>
        <dbReference type="PROSITE" id="PS51379"/>
    </source>
</evidence>
<reference evidence="8 9" key="1">
    <citation type="submission" date="2019-12" db="EMBL/GenBank/DDBJ databases">
        <title>Novel species isolated from a subtropical stream in China.</title>
        <authorList>
            <person name="Lu H."/>
        </authorList>
    </citation>
    <scope>NUCLEOTIDE SEQUENCE [LARGE SCALE GENOMIC DNA]</scope>
    <source>
        <strain evidence="8 9">FT50W</strain>
    </source>
</reference>
<comment type="catalytic activity">
    <reaction evidence="6">
        <text>glycolate + A = glyoxylate + AH2</text>
        <dbReference type="Rhea" id="RHEA:21264"/>
        <dbReference type="ChEBI" id="CHEBI:13193"/>
        <dbReference type="ChEBI" id="CHEBI:17499"/>
        <dbReference type="ChEBI" id="CHEBI:29805"/>
        <dbReference type="ChEBI" id="CHEBI:36655"/>
        <dbReference type="EC" id="1.1.99.14"/>
    </reaction>
</comment>
<dbReference type="RefSeq" id="WP_161018636.1">
    <property type="nucleotide sequence ID" value="NZ_WWCP01000003.1"/>
</dbReference>
<sequence length="408" mass="44410">MQTNLADFIKHTPEGEEAEAILRACVHCGFCTATCPTYQLLGDELDGPRGRIYLIKQVLEGSAVSASTQLHLDRCLTCRNCETTCPSGVRYARLADIGRKVVEQRVARPLAERVKRKLLIEGLTRKTVFAAALRVGQIFRPLLSPALQDKIPRRQNAGAWPARAHARKMLALEGCAQPAMAPNINAATARVLDALGVQLIVAPRAGCCGALRHHMNQQEAALDDMRRNIDAWWSYVESGEVEAIVMTASGCGATVKEYGHLLARDPAYAAKAERIAALTRDLSEIMPQFEQTLAERARPAVEGRVAYHPPCTLQHGQQIRGKVEGVLRAAGIDVVLCADSHLCCGSAGSYSLLQPELSLQLRDRKLENLRDTGAATIVSANVGCTAHLQSGTDTPVLHWIELIDRALH</sequence>
<dbReference type="PANTHER" id="PTHR32479">
    <property type="entry name" value="GLYCOLATE OXIDASE IRON-SULFUR SUBUNIT"/>
    <property type="match status" value="1"/>
</dbReference>
<dbReference type="InterPro" id="IPR004017">
    <property type="entry name" value="Cys_rich_dom"/>
</dbReference>
<keyword evidence="6" id="KW-0813">Transport</keyword>
<accession>A0A6L8MEY5</accession>
<keyword evidence="3" id="KW-0677">Repeat</keyword>
<name>A0A6L8MEY5_9BURK</name>
<evidence type="ECO:0000256" key="1">
    <source>
        <dbReference type="ARBA" id="ARBA00022485"/>
    </source>
</evidence>
<evidence type="ECO:0000256" key="5">
    <source>
        <dbReference type="ARBA" id="ARBA00023014"/>
    </source>
</evidence>
<dbReference type="InterPro" id="IPR017900">
    <property type="entry name" value="4Fe4S_Fe_S_CS"/>
</dbReference>
<dbReference type="FunFam" id="1.10.1060.10:FF:000012">
    <property type="entry name" value="Glycolate oxidase iron-sulfur subunit"/>
    <property type="match status" value="1"/>
</dbReference>
<dbReference type="Pfam" id="PF13183">
    <property type="entry name" value="Fer4_8"/>
    <property type="match status" value="1"/>
</dbReference>
<evidence type="ECO:0000256" key="3">
    <source>
        <dbReference type="ARBA" id="ARBA00022737"/>
    </source>
</evidence>
<evidence type="ECO:0000313" key="9">
    <source>
        <dbReference type="Proteomes" id="UP000474565"/>
    </source>
</evidence>
<organism evidence="8 9">
    <name type="scientific">Duganella lactea</name>
    <dbReference type="NCBI Taxonomy" id="2692173"/>
    <lineage>
        <taxon>Bacteria</taxon>
        <taxon>Pseudomonadati</taxon>
        <taxon>Pseudomonadota</taxon>
        <taxon>Betaproteobacteria</taxon>
        <taxon>Burkholderiales</taxon>
        <taxon>Oxalobacteraceae</taxon>
        <taxon>Telluria group</taxon>
        <taxon>Duganella</taxon>
    </lineage>
</organism>
<evidence type="ECO:0000256" key="6">
    <source>
        <dbReference type="PIRNR" id="PIRNR000139"/>
    </source>
</evidence>
<keyword evidence="6" id="KW-0249">Electron transport</keyword>
<keyword evidence="5 6" id="KW-0411">Iron-sulfur</keyword>
<dbReference type="InterPro" id="IPR009051">
    <property type="entry name" value="Helical_ferredxn"/>
</dbReference>
<comment type="cofactor">
    <cofactor evidence="6">
        <name>[4Fe-4S] cluster</name>
        <dbReference type="ChEBI" id="CHEBI:49883"/>
    </cofactor>
    <text evidence="6">Binds 2 [4Fe-4S] clusters.</text>
</comment>
<dbReference type="InterPro" id="IPR012257">
    <property type="entry name" value="Glc_ox_4Fe-4S"/>
</dbReference>
<dbReference type="InterPro" id="IPR017896">
    <property type="entry name" value="4Fe4S_Fe-S-bd"/>
</dbReference>
<feature type="domain" description="4Fe-4S ferredoxin-type" evidence="7">
    <location>
        <begin position="16"/>
        <end position="47"/>
    </location>
</feature>
<dbReference type="PANTHER" id="PTHR32479:SF17">
    <property type="entry name" value="GLYCOLATE OXIDASE IRON-SULFUR SUBUNIT"/>
    <property type="match status" value="1"/>
</dbReference>
<evidence type="ECO:0000256" key="2">
    <source>
        <dbReference type="ARBA" id="ARBA00022723"/>
    </source>
</evidence>
<gene>
    <name evidence="8" type="primary">glcF</name>
    <name evidence="8" type="ORF">GTP44_05500</name>
</gene>
<dbReference type="EMBL" id="WWCP01000003">
    <property type="protein sequence ID" value="MYM81413.1"/>
    <property type="molecule type" value="Genomic_DNA"/>
</dbReference>
<proteinExistence type="predicted"/>
<dbReference type="GO" id="GO:0046872">
    <property type="term" value="F:metal ion binding"/>
    <property type="evidence" value="ECO:0007669"/>
    <property type="project" value="UniProtKB-UniRule"/>
</dbReference>
<keyword evidence="8" id="KW-0560">Oxidoreductase</keyword>
<evidence type="ECO:0000313" key="8">
    <source>
        <dbReference type="EMBL" id="MYM81413.1"/>
    </source>
</evidence>
<dbReference type="AlphaFoldDB" id="A0A6L8MEY5"/>
<dbReference type="Pfam" id="PF02754">
    <property type="entry name" value="CCG"/>
    <property type="match status" value="2"/>
</dbReference>
<evidence type="ECO:0000256" key="4">
    <source>
        <dbReference type="ARBA" id="ARBA00023004"/>
    </source>
</evidence>
<comment type="catalytic activity">
    <reaction evidence="6">
        <text>(R)-lactate + A = pyruvate + AH2</text>
        <dbReference type="Rhea" id="RHEA:15089"/>
        <dbReference type="ChEBI" id="CHEBI:13193"/>
        <dbReference type="ChEBI" id="CHEBI:15361"/>
        <dbReference type="ChEBI" id="CHEBI:16004"/>
        <dbReference type="ChEBI" id="CHEBI:17499"/>
    </reaction>
</comment>
<comment type="function">
    <text evidence="6">Component of a complex that catalyzes the oxidation of glycolate to glyoxylate.</text>
</comment>
<dbReference type="GO" id="GO:0051539">
    <property type="term" value="F:4 iron, 4 sulfur cluster binding"/>
    <property type="evidence" value="ECO:0007669"/>
    <property type="project" value="UniProtKB-UniRule"/>
</dbReference>
<keyword evidence="4 6" id="KW-0408">Iron</keyword>
<keyword evidence="1 6" id="KW-0004">4Fe-4S</keyword>
<feature type="domain" description="4Fe-4S ferredoxin-type" evidence="7">
    <location>
        <begin position="66"/>
        <end position="95"/>
    </location>
</feature>
<dbReference type="PROSITE" id="PS51379">
    <property type="entry name" value="4FE4S_FER_2"/>
    <property type="match status" value="2"/>
</dbReference>
<protein>
    <recommendedName>
        <fullName evidence="6">Glycolate oxidase iron-sulfur subunit</fullName>
        <ecNumber evidence="6">1.1.99.14</ecNumber>
    </recommendedName>
</protein>
<dbReference type="GO" id="GO:0019154">
    <property type="term" value="F:glycolate dehydrogenase activity"/>
    <property type="evidence" value="ECO:0007669"/>
    <property type="project" value="UniProtKB-EC"/>
</dbReference>
<dbReference type="Proteomes" id="UP000474565">
    <property type="component" value="Unassembled WGS sequence"/>
</dbReference>
<dbReference type="PROSITE" id="PS00198">
    <property type="entry name" value="4FE4S_FER_1"/>
    <property type="match status" value="1"/>
</dbReference>
<comment type="caution">
    <text evidence="8">The sequence shown here is derived from an EMBL/GenBank/DDBJ whole genome shotgun (WGS) entry which is preliminary data.</text>
</comment>
<dbReference type="SUPFAM" id="SSF54862">
    <property type="entry name" value="4Fe-4S ferredoxins"/>
    <property type="match status" value="1"/>
</dbReference>
<dbReference type="EC" id="1.1.99.14" evidence="6"/>
<keyword evidence="2 6" id="KW-0479">Metal-binding</keyword>
<dbReference type="NCBIfam" id="NF008434">
    <property type="entry name" value="PRK11274.1"/>
    <property type="match status" value="1"/>
</dbReference>
<dbReference type="PIRSF" id="PIRSF000139">
    <property type="entry name" value="Glc_ox_4Fe-4S"/>
    <property type="match status" value="1"/>
</dbReference>